<sequence>MDGNVMFHCVKNVPETFGMLAQTLFHMLPACSEIHFVTDTYKDISIKSFERNRRGHSDTFNIKGPATKVPKIFHQFLCSDSNKKQLIRLLLSEWSSATYAPHLKSRKIFFICEESCYSITSQDGTNTDCQPIMNLESSQEEADTCIVLHIDFLLQSNSNSNIVVRSTDTDVFILLLYFYCKKFKSSNLEIILFDTGVGDKRKLVNIGKVASSYPADLILALPGFYAFTGCDSTGAFVRQGKLKPFRLLESNPNYHGSFQNQGSSVIVMEDTKTEMEDFTCLMYGSNK</sequence>
<dbReference type="EMBL" id="BLXT01008351">
    <property type="protein sequence ID" value="GFO47800.1"/>
    <property type="molecule type" value="Genomic_DNA"/>
</dbReference>
<name>A0AAV4DUG2_9GAST</name>
<proteinExistence type="predicted"/>
<gene>
    <name evidence="1" type="ORF">PoB_007430500</name>
</gene>
<accession>A0AAV4DUG2</accession>
<comment type="caution">
    <text evidence="1">The sequence shown here is derived from an EMBL/GenBank/DDBJ whole genome shotgun (WGS) entry which is preliminary data.</text>
</comment>
<dbReference type="AlphaFoldDB" id="A0AAV4DUG2"/>
<reference evidence="1 2" key="1">
    <citation type="journal article" date="2021" name="Elife">
        <title>Chloroplast acquisition without the gene transfer in kleptoplastic sea slugs, Plakobranchus ocellatus.</title>
        <authorList>
            <person name="Maeda T."/>
            <person name="Takahashi S."/>
            <person name="Yoshida T."/>
            <person name="Shimamura S."/>
            <person name="Takaki Y."/>
            <person name="Nagai Y."/>
            <person name="Toyoda A."/>
            <person name="Suzuki Y."/>
            <person name="Arimoto A."/>
            <person name="Ishii H."/>
            <person name="Satoh N."/>
            <person name="Nishiyama T."/>
            <person name="Hasebe M."/>
            <person name="Maruyama T."/>
            <person name="Minagawa J."/>
            <person name="Obokata J."/>
            <person name="Shigenobu S."/>
        </authorList>
    </citation>
    <scope>NUCLEOTIDE SEQUENCE [LARGE SCALE GENOMIC DNA]</scope>
</reference>
<dbReference type="PANTHER" id="PTHR46704">
    <property type="entry name" value="CXC DOMAIN-CONTAINING PROTEIN-RELATED"/>
    <property type="match status" value="1"/>
</dbReference>
<dbReference type="PANTHER" id="PTHR46704:SF9">
    <property type="entry name" value="BHLH DOMAIN-CONTAINING PROTEIN"/>
    <property type="match status" value="1"/>
</dbReference>
<feature type="non-terminal residue" evidence="1">
    <location>
        <position position="287"/>
    </location>
</feature>
<dbReference type="Proteomes" id="UP000735302">
    <property type="component" value="Unassembled WGS sequence"/>
</dbReference>
<evidence type="ECO:0000313" key="1">
    <source>
        <dbReference type="EMBL" id="GFO47800.1"/>
    </source>
</evidence>
<organism evidence="1 2">
    <name type="scientific">Plakobranchus ocellatus</name>
    <dbReference type="NCBI Taxonomy" id="259542"/>
    <lineage>
        <taxon>Eukaryota</taxon>
        <taxon>Metazoa</taxon>
        <taxon>Spiralia</taxon>
        <taxon>Lophotrochozoa</taxon>
        <taxon>Mollusca</taxon>
        <taxon>Gastropoda</taxon>
        <taxon>Heterobranchia</taxon>
        <taxon>Euthyneura</taxon>
        <taxon>Panpulmonata</taxon>
        <taxon>Sacoglossa</taxon>
        <taxon>Placobranchoidea</taxon>
        <taxon>Plakobranchidae</taxon>
        <taxon>Plakobranchus</taxon>
    </lineage>
</organism>
<keyword evidence="2" id="KW-1185">Reference proteome</keyword>
<protein>
    <submittedName>
        <fullName evidence="1">Uncharacterized protein</fullName>
    </submittedName>
</protein>
<evidence type="ECO:0000313" key="2">
    <source>
        <dbReference type="Proteomes" id="UP000735302"/>
    </source>
</evidence>